<keyword evidence="1" id="KW-1133">Transmembrane helix</keyword>
<evidence type="ECO:0000256" key="1">
    <source>
        <dbReference type="SAM" id="Phobius"/>
    </source>
</evidence>
<reference evidence="2 3" key="1">
    <citation type="journal article" date="2013" name="PLoS ONE">
        <title>Lactobacillus paracasei comparative genomics: towards species pan-genome definition and exploitation of diversity.</title>
        <authorList>
            <person name="Smokvina T."/>
            <person name="Wels M."/>
            <person name="Polka J."/>
            <person name="Chervaux C."/>
            <person name="Brisse S."/>
            <person name="Boekhorst J."/>
            <person name="van Hylckama Vlieg J.E."/>
            <person name="Siezen R.J."/>
        </authorList>
    </citation>
    <scope>NUCLEOTIDE SEQUENCE [LARGE SCALE GENOMIC DNA]</scope>
    <source>
        <strain evidence="2 3">Lpp122</strain>
    </source>
</reference>
<dbReference type="EMBL" id="ANKW01000005">
    <property type="protein sequence ID" value="EPC20970.1"/>
    <property type="molecule type" value="Genomic_DNA"/>
</dbReference>
<accession>A0A8E0I7B2</accession>
<name>A0A8E0I7B2_LACPA</name>
<evidence type="ECO:0000313" key="3">
    <source>
        <dbReference type="Proteomes" id="UP000014281"/>
    </source>
</evidence>
<feature type="transmembrane region" description="Helical" evidence="1">
    <location>
        <begin position="14"/>
        <end position="38"/>
    </location>
</feature>
<proteinExistence type="predicted"/>
<keyword evidence="1" id="KW-0472">Membrane</keyword>
<gene>
    <name evidence="2" type="ORF">Lpp122_0586</name>
</gene>
<keyword evidence="1" id="KW-0812">Transmembrane</keyword>
<dbReference type="Proteomes" id="UP000014281">
    <property type="component" value="Unassembled WGS sequence"/>
</dbReference>
<evidence type="ECO:0000313" key="2">
    <source>
        <dbReference type="EMBL" id="EPC20970.1"/>
    </source>
</evidence>
<dbReference type="RefSeq" id="WP_016383445.1">
    <property type="nucleotide sequence ID" value="NZ_ANKW01000005.1"/>
</dbReference>
<organism evidence="2 3">
    <name type="scientific">Lacticaseibacillus paracasei subsp. paracasei Lpp122</name>
    <dbReference type="NCBI Taxonomy" id="1256218"/>
    <lineage>
        <taxon>Bacteria</taxon>
        <taxon>Bacillati</taxon>
        <taxon>Bacillota</taxon>
        <taxon>Bacilli</taxon>
        <taxon>Lactobacillales</taxon>
        <taxon>Lactobacillaceae</taxon>
        <taxon>Lacticaseibacillus</taxon>
    </lineage>
</organism>
<sequence>MWLVNGQIGGRLDYAIFLALFIMINIIFGVGGLGKNFLISQSFGLRRRIDFKHITEIRLTPFAQTSRGGRVLGQFITDKHQRIQLVFSGDVDSLRGVLQTRVSEQVSIEQGSSGSGSMGC</sequence>
<protein>
    <submittedName>
        <fullName evidence="2">Uncharacterized protein</fullName>
    </submittedName>
</protein>
<comment type="caution">
    <text evidence="2">The sequence shown here is derived from an EMBL/GenBank/DDBJ whole genome shotgun (WGS) entry which is preliminary data.</text>
</comment>
<dbReference type="AlphaFoldDB" id="A0A8E0I7B2"/>